<dbReference type="InterPro" id="IPR013783">
    <property type="entry name" value="Ig-like_fold"/>
</dbReference>
<accession>A0A7G5C438</accession>
<dbReference type="Gene3D" id="2.60.40.10">
    <property type="entry name" value="Immunoglobulins"/>
    <property type="match status" value="1"/>
</dbReference>
<proteinExistence type="predicted"/>
<dbReference type="KEGG" id="cchl:FPL14_24450"/>
<evidence type="ECO:0000313" key="1">
    <source>
        <dbReference type="EMBL" id="QMV43972.1"/>
    </source>
</evidence>
<evidence type="ECO:0000313" key="2">
    <source>
        <dbReference type="Proteomes" id="UP000515679"/>
    </source>
</evidence>
<reference evidence="1 2" key="1">
    <citation type="submission" date="2019-07" db="EMBL/GenBank/DDBJ databases">
        <authorList>
            <person name="Kim J.K."/>
            <person name="Cheong H.-M."/>
            <person name="Choi Y."/>
            <person name="Hwang K.J."/>
            <person name="Lee S."/>
            <person name="Choi C."/>
        </authorList>
    </citation>
    <scope>NUCLEOTIDE SEQUENCE [LARGE SCALE GENOMIC DNA]</scope>
    <source>
        <strain evidence="1 2">KS 22</strain>
    </source>
</reference>
<dbReference type="Proteomes" id="UP000515679">
    <property type="component" value="Chromosome"/>
</dbReference>
<dbReference type="AlphaFoldDB" id="A0A7G5C438"/>
<dbReference type="EMBL" id="CP041969">
    <property type="protein sequence ID" value="QMV43972.1"/>
    <property type="molecule type" value="Genomic_DNA"/>
</dbReference>
<keyword evidence="2" id="KW-1185">Reference proteome</keyword>
<name>A0A7G5C438_9BACL</name>
<dbReference type="SUPFAM" id="SSF49785">
    <property type="entry name" value="Galactose-binding domain-like"/>
    <property type="match status" value="1"/>
</dbReference>
<dbReference type="InterPro" id="IPR008979">
    <property type="entry name" value="Galactose-bd-like_sf"/>
</dbReference>
<protein>
    <recommendedName>
        <fullName evidence="3">Fibronectin type-III domain-containing protein</fullName>
    </recommendedName>
</protein>
<gene>
    <name evidence="1" type="ORF">FPL14_24450</name>
</gene>
<organism evidence="1 2">
    <name type="scientific">Cohnella cholangitidis</name>
    <dbReference type="NCBI Taxonomy" id="2598458"/>
    <lineage>
        <taxon>Bacteria</taxon>
        <taxon>Bacillati</taxon>
        <taxon>Bacillota</taxon>
        <taxon>Bacilli</taxon>
        <taxon>Bacillales</taxon>
        <taxon>Paenibacillaceae</taxon>
        <taxon>Cohnella</taxon>
    </lineage>
</organism>
<sequence length="248" mass="27390">MQKLSNLHITGSVYYGNVIFAAGYSASVCYSDDKTRALINGKIHSQGAESALTSDEVYLFGDHLLIGLDEPVTVDRIIIKSSAEAEMPYKLRVSYSNESLTSVMTNPSNSIVVGFVDGYDTNGETINIDLPHSITARNIFISAWTNGMTNEPGLVPWSVSEIHLYEYSNNELPDIPANIEPGFGGEDYLSMRWTWTSRNSTADIYRSESEYGTYLKVGSTSVAGEATYLDSGLRKGATYYYKLKSKNF</sequence>
<dbReference type="RefSeq" id="WP_182300205.1">
    <property type="nucleotide sequence ID" value="NZ_CP041969.1"/>
</dbReference>
<evidence type="ECO:0008006" key="3">
    <source>
        <dbReference type="Google" id="ProtNLM"/>
    </source>
</evidence>